<organism evidence="1 2">
    <name type="scientific">Aeromonas hydrophila</name>
    <dbReference type="NCBI Taxonomy" id="644"/>
    <lineage>
        <taxon>Bacteria</taxon>
        <taxon>Pseudomonadati</taxon>
        <taxon>Pseudomonadota</taxon>
        <taxon>Gammaproteobacteria</taxon>
        <taxon>Aeromonadales</taxon>
        <taxon>Aeromonadaceae</taxon>
        <taxon>Aeromonas</taxon>
    </lineage>
</organism>
<dbReference type="EMBL" id="DACTUL010000026">
    <property type="protein sequence ID" value="HAT6345294.1"/>
    <property type="molecule type" value="Genomic_DNA"/>
</dbReference>
<evidence type="ECO:0000313" key="2">
    <source>
        <dbReference type="Proteomes" id="UP000859505"/>
    </source>
</evidence>
<reference evidence="1" key="2">
    <citation type="submission" date="2020-01" db="EMBL/GenBank/DDBJ databases">
        <authorList>
            <consortium name="NCBI Pathogen Detection Project"/>
        </authorList>
    </citation>
    <scope>NUCLEOTIDE SEQUENCE</scope>
    <source>
        <strain evidence="1">OLC2673_Aeromonas</strain>
    </source>
</reference>
<sequence length="90" mass="10043">MAGSLIVALVTAYNTVGSHTQTLQKHENFLGKNYAQIMQQDKALSMLTITVDSIEKRQNSTDSKLEALTVSIQKLNETMIKLTTIMENKK</sequence>
<proteinExistence type="predicted"/>
<gene>
    <name evidence="1" type="ORF">JAJ28_003060</name>
</gene>
<accession>A0AAD3UC33</accession>
<dbReference type="AlphaFoldDB" id="A0AAD3UC33"/>
<comment type="caution">
    <text evidence="1">The sequence shown here is derived from an EMBL/GenBank/DDBJ whole genome shotgun (WGS) entry which is preliminary data.</text>
</comment>
<evidence type="ECO:0000313" key="1">
    <source>
        <dbReference type="EMBL" id="HAT6345294.1"/>
    </source>
</evidence>
<protein>
    <submittedName>
        <fullName evidence="1">Uncharacterized protein</fullName>
    </submittedName>
</protein>
<name>A0AAD3UC33_AERHY</name>
<reference evidence="1" key="1">
    <citation type="journal article" date="2018" name="Genome Biol.">
        <title>SKESA: strategic k-mer extension for scrupulous assemblies.</title>
        <authorList>
            <person name="Souvorov A."/>
            <person name="Agarwala R."/>
            <person name="Lipman D.J."/>
        </authorList>
    </citation>
    <scope>NUCLEOTIDE SEQUENCE</scope>
    <source>
        <strain evidence="1">OLC2673_Aeromonas</strain>
    </source>
</reference>
<dbReference type="Proteomes" id="UP000859505">
    <property type="component" value="Unassembled WGS sequence"/>
</dbReference>